<gene>
    <name evidence="2" type="ORF">EV682_104369</name>
    <name evidence="1" type="ORF">NCTC11159_04276</name>
</gene>
<accession>A0A377SZC4</accession>
<dbReference type="Proteomes" id="UP000255108">
    <property type="component" value="Unassembled WGS sequence"/>
</dbReference>
<evidence type="ECO:0000313" key="1">
    <source>
        <dbReference type="EMBL" id="STR45696.1"/>
    </source>
</evidence>
<dbReference type="EMBL" id="SMBT01000004">
    <property type="protein sequence ID" value="TCU88195.1"/>
    <property type="molecule type" value="Genomic_DNA"/>
</dbReference>
<dbReference type="RefSeq" id="WP_115229923.1">
    <property type="nucleotide sequence ID" value="NZ_CAWOLO010000004.1"/>
</dbReference>
<evidence type="ECO:0000313" key="4">
    <source>
        <dbReference type="Proteomes" id="UP000295794"/>
    </source>
</evidence>
<sequence length="64" mass="7004">MTIVTVFDFEVPDIRAGDYLLAKGKATREYVSVHYGRVIEGTGIDVDSALLHDGGRYSATLSQK</sequence>
<protein>
    <submittedName>
        <fullName evidence="1">Uncharacterized protein</fullName>
    </submittedName>
</protein>
<reference evidence="1 3" key="1">
    <citation type="submission" date="2018-06" db="EMBL/GenBank/DDBJ databases">
        <authorList>
            <consortium name="Pathogen Informatics"/>
            <person name="Doyle S."/>
        </authorList>
    </citation>
    <scope>NUCLEOTIDE SEQUENCE [LARGE SCALE GENOMIC DNA]</scope>
    <source>
        <strain evidence="1 3">NCTC11159</strain>
    </source>
</reference>
<dbReference type="Proteomes" id="UP000295794">
    <property type="component" value="Unassembled WGS sequence"/>
</dbReference>
<evidence type="ECO:0000313" key="3">
    <source>
        <dbReference type="Proteomes" id="UP000255108"/>
    </source>
</evidence>
<dbReference type="AlphaFoldDB" id="A0A377SZC4"/>
<organism evidence="1 3">
    <name type="scientific">Iodobacter fluviatilis</name>
    <dbReference type="NCBI Taxonomy" id="537"/>
    <lineage>
        <taxon>Bacteria</taxon>
        <taxon>Pseudomonadati</taxon>
        <taxon>Pseudomonadota</taxon>
        <taxon>Betaproteobacteria</taxon>
        <taxon>Neisseriales</taxon>
        <taxon>Chitinibacteraceae</taxon>
        <taxon>Iodobacter</taxon>
    </lineage>
</organism>
<evidence type="ECO:0000313" key="2">
    <source>
        <dbReference type="EMBL" id="TCU88195.1"/>
    </source>
</evidence>
<proteinExistence type="predicted"/>
<name>A0A377SZC4_9NEIS</name>
<keyword evidence="4" id="KW-1185">Reference proteome</keyword>
<dbReference type="EMBL" id="UGHR01000004">
    <property type="protein sequence ID" value="STR45696.1"/>
    <property type="molecule type" value="Genomic_DNA"/>
</dbReference>
<reference evidence="2 4" key="2">
    <citation type="submission" date="2019-03" db="EMBL/GenBank/DDBJ databases">
        <title>Genomic Encyclopedia of Type Strains, Phase IV (KMG-IV): sequencing the most valuable type-strain genomes for metagenomic binning, comparative biology and taxonomic classification.</title>
        <authorList>
            <person name="Goeker M."/>
        </authorList>
    </citation>
    <scope>NUCLEOTIDE SEQUENCE [LARGE SCALE GENOMIC DNA]</scope>
    <source>
        <strain evidence="2 4">DSM 3764</strain>
    </source>
</reference>